<keyword evidence="4" id="KW-1185">Reference proteome</keyword>
<evidence type="ECO:0000259" key="2">
    <source>
        <dbReference type="Pfam" id="PF13581"/>
    </source>
</evidence>
<organism evidence="3 4">
    <name type="scientific">Actinomycetospora chibensis</name>
    <dbReference type="NCBI Taxonomy" id="663606"/>
    <lineage>
        <taxon>Bacteria</taxon>
        <taxon>Bacillati</taxon>
        <taxon>Actinomycetota</taxon>
        <taxon>Actinomycetes</taxon>
        <taxon>Pseudonocardiales</taxon>
        <taxon>Pseudonocardiaceae</taxon>
        <taxon>Actinomycetospora</taxon>
    </lineage>
</organism>
<keyword evidence="1" id="KW-0418">Kinase</keyword>
<dbReference type="CDD" id="cd16936">
    <property type="entry name" value="HATPase_RsbW-like"/>
    <property type="match status" value="1"/>
</dbReference>
<keyword evidence="3" id="KW-0067">ATP-binding</keyword>
<evidence type="ECO:0000256" key="1">
    <source>
        <dbReference type="ARBA" id="ARBA00022527"/>
    </source>
</evidence>
<dbReference type="Gene3D" id="3.30.565.10">
    <property type="entry name" value="Histidine kinase-like ATPase, C-terminal domain"/>
    <property type="match status" value="1"/>
</dbReference>
<comment type="caution">
    <text evidence="3">The sequence shown here is derived from an EMBL/GenBank/DDBJ whole genome shotgun (WGS) entry which is preliminary data.</text>
</comment>
<feature type="domain" description="Histidine kinase/HSP90-like ATPase" evidence="2">
    <location>
        <begin position="24"/>
        <end position="138"/>
    </location>
</feature>
<dbReference type="SUPFAM" id="SSF55874">
    <property type="entry name" value="ATPase domain of HSP90 chaperone/DNA topoisomerase II/histidine kinase"/>
    <property type="match status" value="1"/>
</dbReference>
<dbReference type="InterPro" id="IPR036890">
    <property type="entry name" value="HATPase_C_sf"/>
</dbReference>
<sequence>MPNPDALGAAAVARWPDTLQVSTSADGSHVRLLRRRLTQWLGGDHLDTDTIEDLVMATSEALENCCDHAYSGDHAAGTMTLTASHAVDRLVITVADDGSWQLEGADTGHRGRGLTMMRELVDDVAIEAGPGGTSLALTRYL</sequence>
<dbReference type="Pfam" id="PF13581">
    <property type="entry name" value="HATPase_c_2"/>
    <property type="match status" value="1"/>
</dbReference>
<dbReference type="EMBL" id="JBHSIM010000020">
    <property type="protein sequence ID" value="MFC4832702.1"/>
    <property type="molecule type" value="Genomic_DNA"/>
</dbReference>
<keyword evidence="3" id="KW-0547">Nucleotide-binding</keyword>
<evidence type="ECO:0000313" key="3">
    <source>
        <dbReference type="EMBL" id="MFC4832702.1"/>
    </source>
</evidence>
<protein>
    <submittedName>
        <fullName evidence="3">ATP-binding protein</fullName>
    </submittedName>
</protein>
<keyword evidence="1" id="KW-0808">Transferase</keyword>
<evidence type="ECO:0000313" key="4">
    <source>
        <dbReference type="Proteomes" id="UP001595909"/>
    </source>
</evidence>
<keyword evidence="1" id="KW-0723">Serine/threonine-protein kinase</keyword>
<dbReference type="PANTHER" id="PTHR35526">
    <property type="entry name" value="ANTI-SIGMA-F FACTOR RSBW-RELATED"/>
    <property type="match status" value="1"/>
</dbReference>
<gene>
    <name evidence="3" type="ORF">ACFPEL_09795</name>
</gene>
<reference evidence="4" key="1">
    <citation type="journal article" date="2019" name="Int. J. Syst. Evol. Microbiol.">
        <title>The Global Catalogue of Microorganisms (GCM) 10K type strain sequencing project: providing services to taxonomists for standard genome sequencing and annotation.</title>
        <authorList>
            <consortium name="The Broad Institute Genomics Platform"/>
            <consortium name="The Broad Institute Genome Sequencing Center for Infectious Disease"/>
            <person name="Wu L."/>
            <person name="Ma J."/>
        </authorList>
    </citation>
    <scope>NUCLEOTIDE SEQUENCE [LARGE SCALE GENOMIC DNA]</scope>
    <source>
        <strain evidence="4">CCUG 50347</strain>
    </source>
</reference>
<dbReference type="RefSeq" id="WP_274191480.1">
    <property type="nucleotide sequence ID" value="NZ_BAABHN010000020.1"/>
</dbReference>
<dbReference type="InterPro" id="IPR003594">
    <property type="entry name" value="HATPase_dom"/>
</dbReference>
<name>A0ABV9RH71_9PSEU</name>
<dbReference type="InterPro" id="IPR050267">
    <property type="entry name" value="Anti-sigma-factor_SerPK"/>
</dbReference>
<dbReference type="PANTHER" id="PTHR35526:SF3">
    <property type="entry name" value="ANTI-SIGMA-F FACTOR RSBW"/>
    <property type="match status" value="1"/>
</dbReference>
<dbReference type="Proteomes" id="UP001595909">
    <property type="component" value="Unassembled WGS sequence"/>
</dbReference>
<dbReference type="GO" id="GO:0005524">
    <property type="term" value="F:ATP binding"/>
    <property type="evidence" value="ECO:0007669"/>
    <property type="project" value="UniProtKB-KW"/>
</dbReference>
<accession>A0ABV9RH71</accession>
<proteinExistence type="predicted"/>